<gene>
    <name evidence="2" type="ORF">C2E25_03265</name>
</gene>
<accession>A0A2K2HDG2</accession>
<proteinExistence type="predicted"/>
<dbReference type="OrthoDB" id="5406067at2"/>
<reference evidence="2 3" key="1">
    <citation type="journal article" date="2018" name="Genome Announc.">
        <title>Genome Sequence of Geothermobacter sp. HR-1 Iron Reducer from the Loihi Seamount.</title>
        <authorList>
            <person name="Smith H."/>
            <person name="Abuyen K."/>
            <person name="Tremblay J."/>
            <person name="Savalia P."/>
            <person name="Perez-Rodriguez I."/>
            <person name="Emerson D."/>
            <person name="Tully B."/>
            <person name="Amend J."/>
        </authorList>
    </citation>
    <scope>NUCLEOTIDE SEQUENCE [LARGE SCALE GENOMIC DNA]</scope>
    <source>
        <strain evidence="2 3">HR-1</strain>
    </source>
</reference>
<sequence length="101" mass="11387">MNSRRLFGRDTLWLGFWLVAGGVAVVAYNTWSLCCGVCSVDNLLTLGWPGWILLVANLAAILIYAIVRKLNFMKSQVDTCFCGCQFQSGWRYCPRCGKDRK</sequence>
<evidence type="ECO:0000313" key="2">
    <source>
        <dbReference type="EMBL" id="PNU21326.1"/>
    </source>
</evidence>
<comment type="caution">
    <text evidence="2">The sequence shown here is derived from an EMBL/GenBank/DDBJ whole genome shotgun (WGS) entry which is preliminary data.</text>
</comment>
<feature type="transmembrane region" description="Helical" evidence="1">
    <location>
        <begin position="12"/>
        <end position="28"/>
    </location>
</feature>
<keyword evidence="1" id="KW-0812">Transmembrane</keyword>
<feature type="transmembrane region" description="Helical" evidence="1">
    <location>
        <begin position="48"/>
        <end position="67"/>
    </location>
</feature>
<keyword evidence="1" id="KW-0472">Membrane</keyword>
<dbReference type="Proteomes" id="UP000236340">
    <property type="component" value="Unassembled WGS sequence"/>
</dbReference>
<name>A0A2K2HDG2_9BACT</name>
<organism evidence="2 3">
    <name type="scientific">Geothermobacter hydrogeniphilus</name>
    <dbReference type="NCBI Taxonomy" id="1969733"/>
    <lineage>
        <taxon>Bacteria</taxon>
        <taxon>Pseudomonadati</taxon>
        <taxon>Thermodesulfobacteriota</taxon>
        <taxon>Desulfuromonadia</taxon>
        <taxon>Desulfuromonadales</taxon>
        <taxon>Geothermobacteraceae</taxon>
        <taxon>Geothermobacter</taxon>
    </lineage>
</organism>
<keyword evidence="1" id="KW-1133">Transmembrane helix</keyword>
<dbReference type="EMBL" id="PPFX01000004">
    <property type="protein sequence ID" value="PNU21326.1"/>
    <property type="molecule type" value="Genomic_DNA"/>
</dbReference>
<evidence type="ECO:0000313" key="3">
    <source>
        <dbReference type="Proteomes" id="UP000236340"/>
    </source>
</evidence>
<dbReference type="RefSeq" id="WP_103114357.1">
    <property type="nucleotide sequence ID" value="NZ_PPFX01000004.1"/>
</dbReference>
<evidence type="ECO:0000256" key="1">
    <source>
        <dbReference type="SAM" id="Phobius"/>
    </source>
</evidence>
<protein>
    <submittedName>
        <fullName evidence="2">Uncharacterized protein</fullName>
    </submittedName>
</protein>
<dbReference type="AlphaFoldDB" id="A0A2K2HDG2"/>